<name>A0ABW0S3K0_9BURK</name>
<sequence>MRGRSLAGAFPGGFTLVEVLVALFVVALGLAGAAAVQAVAVRAAGEAGRLADGLRLASSLAERMRANPAAMALPDADNPYLQFDAAAGAPSAAAASCYGASGCGPVELANFDLMETSAQLGSRFPGGRIRVCRDAQQPDAGGLLAWDCSGGPGAPVAIKLGWRDRQAAPDTVYAPAVFLTLGAGAP</sequence>
<dbReference type="NCBIfam" id="TIGR02532">
    <property type="entry name" value="IV_pilin_GFxxxE"/>
    <property type="match status" value="1"/>
</dbReference>
<gene>
    <name evidence="2" type="primary">pilV</name>
    <name evidence="2" type="ORF">ACFPO9_18645</name>
</gene>
<dbReference type="Pfam" id="PF07963">
    <property type="entry name" value="N_methyl"/>
    <property type="match status" value="1"/>
</dbReference>
<dbReference type="InterPro" id="IPR013362">
    <property type="entry name" value="Pilus_4_PilV"/>
</dbReference>
<dbReference type="EMBL" id="JBHSMZ010000015">
    <property type="protein sequence ID" value="MFC5550540.1"/>
    <property type="molecule type" value="Genomic_DNA"/>
</dbReference>
<reference evidence="3" key="1">
    <citation type="journal article" date="2019" name="Int. J. Syst. Evol. Microbiol.">
        <title>The Global Catalogue of Microorganisms (GCM) 10K type strain sequencing project: providing services to taxonomists for standard genome sequencing and annotation.</title>
        <authorList>
            <consortium name="The Broad Institute Genomics Platform"/>
            <consortium name="The Broad Institute Genome Sequencing Center for Infectious Disease"/>
            <person name="Wu L."/>
            <person name="Ma J."/>
        </authorList>
    </citation>
    <scope>NUCLEOTIDE SEQUENCE [LARGE SCALE GENOMIC DNA]</scope>
    <source>
        <strain evidence="3">CGMCC 4.5798</strain>
    </source>
</reference>
<proteinExistence type="predicted"/>
<dbReference type="Pfam" id="PF22150">
    <property type="entry name" value="Tt1218-like"/>
    <property type="match status" value="1"/>
</dbReference>
<dbReference type="Proteomes" id="UP001596086">
    <property type="component" value="Unassembled WGS sequence"/>
</dbReference>
<comment type="caution">
    <text evidence="2">The sequence shown here is derived from an EMBL/GenBank/DDBJ whole genome shotgun (WGS) entry which is preliminary data.</text>
</comment>
<evidence type="ECO:0000313" key="2">
    <source>
        <dbReference type="EMBL" id="MFC5550540.1"/>
    </source>
</evidence>
<protein>
    <submittedName>
        <fullName evidence="2">Type IV pilus modification protein PilV</fullName>
    </submittedName>
</protein>
<organism evidence="2 3">
    <name type="scientific">Massilia aerilata</name>
    <dbReference type="NCBI Taxonomy" id="453817"/>
    <lineage>
        <taxon>Bacteria</taxon>
        <taxon>Pseudomonadati</taxon>
        <taxon>Pseudomonadota</taxon>
        <taxon>Betaproteobacteria</taxon>
        <taxon>Burkholderiales</taxon>
        <taxon>Oxalobacteraceae</taxon>
        <taxon>Telluria group</taxon>
        <taxon>Massilia</taxon>
    </lineage>
</organism>
<feature type="domain" description="Type IV pilin Tt1218-like" evidence="1">
    <location>
        <begin position="35"/>
        <end position="113"/>
    </location>
</feature>
<dbReference type="PROSITE" id="PS00409">
    <property type="entry name" value="PROKAR_NTER_METHYL"/>
    <property type="match status" value="1"/>
</dbReference>
<dbReference type="NCBIfam" id="TIGR02523">
    <property type="entry name" value="type_IV_pilV"/>
    <property type="match status" value="1"/>
</dbReference>
<dbReference type="InterPro" id="IPR012902">
    <property type="entry name" value="N_methyl_site"/>
</dbReference>
<evidence type="ECO:0000259" key="1">
    <source>
        <dbReference type="Pfam" id="PF22150"/>
    </source>
</evidence>
<dbReference type="RefSeq" id="WP_379773272.1">
    <property type="nucleotide sequence ID" value="NZ_JBHSMZ010000015.1"/>
</dbReference>
<accession>A0ABW0S3K0</accession>
<dbReference type="InterPro" id="IPR054402">
    <property type="entry name" value="Tt1218-like_dom"/>
</dbReference>
<keyword evidence="3" id="KW-1185">Reference proteome</keyword>
<evidence type="ECO:0000313" key="3">
    <source>
        <dbReference type="Proteomes" id="UP001596086"/>
    </source>
</evidence>